<dbReference type="Proteomes" id="UP000028524">
    <property type="component" value="Unassembled WGS sequence"/>
</dbReference>
<name>A0A084QTA5_STAC4</name>
<evidence type="ECO:0000313" key="1">
    <source>
        <dbReference type="EMBL" id="KFA67190.1"/>
    </source>
</evidence>
<dbReference type="InParanoid" id="A0A084QTA5"/>
<proteinExistence type="predicted"/>
<protein>
    <submittedName>
        <fullName evidence="1">Uncharacterized protein</fullName>
    </submittedName>
</protein>
<sequence length="130" mass="14230">MPAIPSSRLKRKAHPPTTGEALDEELHAGMILGVLRGQGTAREDAARQKASKHLLLMKSRRQTHKKSTHSFPGTLAAAAATVVGLNQHRKITYFLCFWKGRCPIVPEGRDYAQERGLLAGCVGERGYDLA</sequence>
<dbReference type="EMBL" id="KL660239">
    <property type="protein sequence ID" value="KFA67190.1"/>
    <property type="molecule type" value="Genomic_DNA"/>
</dbReference>
<evidence type="ECO:0000313" key="2">
    <source>
        <dbReference type="Proteomes" id="UP000028524"/>
    </source>
</evidence>
<dbReference type="HOGENOM" id="CLU_1939498_0_0_1"/>
<organism evidence="1 2">
    <name type="scientific">Stachybotrys chlorohalonatus (strain IBT 40285)</name>
    <dbReference type="NCBI Taxonomy" id="1283841"/>
    <lineage>
        <taxon>Eukaryota</taxon>
        <taxon>Fungi</taxon>
        <taxon>Dikarya</taxon>
        <taxon>Ascomycota</taxon>
        <taxon>Pezizomycotina</taxon>
        <taxon>Sordariomycetes</taxon>
        <taxon>Hypocreomycetidae</taxon>
        <taxon>Hypocreales</taxon>
        <taxon>Stachybotryaceae</taxon>
        <taxon>Stachybotrys</taxon>
    </lineage>
</organism>
<keyword evidence="2" id="KW-1185">Reference proteome</keyword>
<gene>
    <name evidence="1" type="ORF">S40285_10293</name>
</gene>
<dbReference type="AlphaFoldDB" id="A0A084QTA5"/>
<reference evidence="1 2" key="1">
    <citation type="journal article" date="2014" name="BMC Genomics">
        <title>Comparative genome sequencing reveals chemotype-specific gene clusters in the toxigenic black mold Stachybotrys.</title>
        <authorList>
            <person name="Semeiks J."/>
            <person name="Borek D."/>
            <person name="Otwinowski Z."/>
            <person name="Grishin N.V."/>
        </authorList>
    </citation>
    <scope>NUCLEOTIDE SEQUENCE [LARGE SCALE GENOMIC DNA]</scope>
    <source>
        <strain evidence="1 2">IBT 40285</strain>
    </source>
</reference>
<accession>A0A084QTA5</accession>